<dbReference type="InterPro" id="IPR044665">
    <property type="entry name" value="E_coli_cyclophilin_A-like"/>
</dbReference>
<organism evidence="7 8">
    <name type="scientific">Rhodoglobus aureus</name>
    <dbReference type="NCBI Taxonomy" id="191497"/>
    <lineage>
        <taxon>Bacteria</taxon>
        <taxon>Bacillati</taxon>
        <taxon>Actinomycetota</taxon>
        <taxon>Actinomycetes</taxon>
        <taxon>Micrococcales</taxon>
        <taxon>Microbacteriaceae</taxon>
        <taxon>Rhodoglobus</taxon>
    </lineage>
</organism>
<dbReference type="InterPro" id="IPR002130">
    <property type="entry name" value="Cyclophilin-type_PPIase_dom"/>
</dbReference>
<protein>
    <recommendedName>
        <fullName evidence="1">peptidylprolyl isomerase</fullName>
        <ecNumber evidence="1">5.2.1.8</ecNumber>
    </recommendedName>
</protein>
<keyword evidence="5" id="KW-0812">Transmembrane</keyword>
<keyword evidence="5" id="KW-0472">Membrane</keyword>
<feature type="region of interest" description="Disordered" evidence="4">
    <location>
        <begin position="70"/>
        <end position="91"/>
    </location>
</feature>
<evidence type="ECO:0000259" key="6">
    <source>
        <dbReference type="PROSITE" id="PS50072"/>
    </source>
</evidence>
<comment type="caution">
    <text evidence="7">The sequence shown here is derived from an EMBL/GenBank/DDBJ whole genome shotgun (WGS) entry which is preliminary data.</text>
</comment>
<dbReference type="Pfam" id="PF00160">
    <property type="entry name" value="Pro_isomerase"/>
    <property type="match status" value="1"/>
</dbReference>
<proteinExistence type="predicted"/>
<dbReference type="Gene3D" id="2.40.100.10">
    <property type="entry name" value="Cyclophilin-like"/>
    <property type="match status" value="1"/>
</dbReference>
<keyword evidence="8" id="KW-1185">Reference proteome</keyword>
<dbReference type="RefSeq" id="WP_343924930.1">
    <property type="nucleotide sequence ID" value="NZ_BAAAKW010000030.1"/>
</dbReference>
<dbReference type="Proteomes" id="UP001500943">
    <property type="component" value="Unassembled WGS sequence"/>
</dbReference>
<keyword evidence="2" id="KW-0697">Rotamase</keyword>
<dbReference type="PROSITE" id="PS50072">
    <property type="entry name" value="CSA_PPIASE_2"/>
    <property type="match status" value="1"/>
</dbReference>
<evidence type="ECO:0000256" key="1">
    <source>
        <dbReference type="ARBA" id="ARBA00013194"/>
    </source>
</evidence>
<evidence type="ECO:0000313" key="8">
    <source>
        <dbReference type="Proteomes" id="UP001500943"/>
    </source>
</evidence>
<feature type="transmembrane region" description="Helical" evidence="5">
    <location>
        <begin position="41"/>
        <end position="62"/>
    </location>
</feature>
<sequence length="264" mass="27287">MVASNKKHSRAQRDARERLRHYSARNAVHEGTLARRKRDNLLSVGVGLIVIALVATAQVFYFSDGPGTPAPAPSFTPEPSAAPQENVGDVPDASVSEDRIWTGELTLNDVALGIELDGTAAPQAVASIVDAVASDYYGGTTCHRVVKTENAGLIQCGSLDGTGASDADYAYGPIENAGVGGFYPAGTIAMARTGNNAFSNGHQFFIVFDDAIIPDDTAGGYSIVGTVVSGLDVLQSEIIAGGIVDDAEDGAPVTATSITGFTIQ</sequence>
<evidence type="ECO:0000256" key="3">
    <source>
        <dbReference type="ARBA" id="ARBA00023235"/>
    </source>
</evidence>
<dbReference type="EC" id="5.2.1.8" evidence="1"/>
<gene>
    <name evidence="7" type="primary">ppiB</name>
    <name evidence="7" type="ORF">GCM10009655_16840</name>
</gene>
<evidence type="ECO:0000256" key="4">
    <source>
        <dbReference type="SAM" id="MobiDB-lite"/>
    </source>
</evidence>
<keyword evidence="3 7" id="KW-0413">Isomerase</keyword>
<evidence type="ECO:0000256" key="2">
    <source>
        <dbReference type="ARBA" id="ARBA00023110"/>
    </source>
</evidence>
<dbReference type="InterPro" id="IPR029000">
    <property type="entry name" value="Cyclophilin-like_dom_sf"/>
</dbReference>
<feature type="domain" description="PPIase cyclophilin-type" evidence="6">
    <location>
        <begin position="112"/>
        <end position="236"/>
    </location>
</feature>
<name>A0ABP4G9B7_9MICO</name>
<reference evidence="8" key="1">
    <citation type="journal article" date="2019" name="Int. J. Syst. Evol. Microbiol.">
        <title>The Global Catalogue of Microorganisms (GCM) 10K type strain sequencing project: providing services to taxonomists for standard genome sequencing and annotation.</title>
        <authorList>
            <consortium name="The Broad Institute Genomics Platform"/>
            <consortium name="The Broad Institute Genome Sequencing Center for Infectious Disease"/>
            <person name="Wu L."/>
            <person name="Ma J."/>
        </authorList>
    </citation>
    <scope>NUCLEOTIDE SEQUENCE [LARGE SCALE GENOMIC DNA]</scope>
    <source>
        <strain evidence="8">JCM 12762</strain>
    </source>
</reference>
<dbReference type="GO" id="GO:0016853">
    <property type="term" value="F:isomerase activity"/>
    <property type="evidence" value="ECO:0007669"/>
    <property type="project" value="UniProtKB-KW"/>
</dbReference>
<dbReference type="EMBL" id="BAAAKW010000030">
    <property type="protein sequence ID" value="GAA1218062.1"/>
    <property type="molecule type" value="Genomic_DNA"/>
</dbReference>
<feature type="compositionally biased region" description="Basic residues" evidence="4">
    <location>
        <begin position="1"/>
        <end position="10"/>
    </location>
</feature>
<evidence type="ECO:0000313" key="7">
    <source>
        <dbReference type="EMBL" id="GAA1218062.1"/>
    </source>
</evidence>
<keyword evidence="5" id="KW-1133">Transmembrane helix</keyword>
<accession>A0ABP4G9B7</accession>
<dbReference type="SUPFAM" id="SSF50891">
    <property type="entry name" value="Cyclophilin-like"/>
    <property type="match status" value="1"/>
</dbReference>
<feature type="region of interest" description="Disordered" evidence="4">
    <location>
        <begin position="1"/>
        <end position="23"/>
    </location>
</feature>
<dbReference type="PANTHER" id="PTHR43246">
    <property type="entry name" value="PEPTIDYL-PROLYL CIS-TRANS ISOMERASE CYP38, CHLOROPLASTIC"/>
    <property type="match status" value="1"/>
</dbReference>
<evidence type="ECO:0000256" key="5">
    <source>
        <dbReference type="SAM" id="Phobius"/>
    </source>
</evidence>